<proteinExistence type="inferred from homology"/>
<dbReference type="InterPro" id="IPR018187">
    <property type="entry name" value="Asp/Glu_racemase_AS_1"/>
</dbReference>
<dbReference type="NCBIfam" id="TIGR00035">
    <property type="entry name" value="asp_race"/>
    <property type="match status" value="1"/>
</dbReference>
<dbReference type="PANTHER" id="PTHR21198:SF7">
    <property type="entry name" value="ASPARTATE-GLUTAMATE RACEMASE FAMILY"/>
    <property type="match status" value="1"/>
</dbReference>
<dbReference type="AlphaFoldDB" id="A0A8J7M8J9"/>
<dbReference type="EC" id="5.1.1.-" evidence="4"/>
<name>A0A8J7M8J9_9RHOB</name>
<accession>A0A8J7M8J9</accession>
<evidence type="ECO:0000256" key="2">
    <source>
        <dbReference type="ARBA" id="ARBA00023235"/>
    </source>
</evidence>
<gene>
    <name evidence="4" type="ORF">H0I76_13940</name>
</gene>
<evidence type="ECO:0000256" key="1">
    <source>
        <dbReference type="ARBA" id="ARBA00007847"/>
    </source>
</evidence>
<comment type="similarity">
    <text evidence="1">Belongs to the aspartate/glutamate racemases family.</text>
</comment>
<evidence type="ECO:0000313" key="5">
    <source>
        <dbReference type="Proteomes" id="UP000655420"/>
    </source>
</evidence>
<keyword evidence="5" id="KW-1185">Reference proteome</keyword>
<evidence type="ECO:0000313" key="4">
    <source>
        <dbReference type="EMBL" id="MBK0400296.1"/>
    </source>
</evidence>
<dbReference type="GO" id="GO:0047661">
    <property type="term" value="F:amino-acid racemase activity"/>
    <property type="evidence" value="ECO:0007669"/>
    <property type="project" value="InterPro"/>
</dbReference>
<comment type="caution">
    <text evidence="4">The sequence shown here is derived from an EMBL/GenBank/DDBJ whole genome shotgun (WGS) entry which is preliminary data.</text>
</comment>
<dbReference type="InterPro" id="IPR004380">
    <property type="entry name" value="Asp_race"/>
</dbReference>
<organism evidence="4 5">
    <name type="scientific">Thermohalobaculum xanthum</name>
    <dbReference type="NCBI Taxonomy" id="2753746"/>
    <lineage>
        <taxon>Bacteria</taxon>
        <taxon>Pseudomonadati</taxon>
        <taxon>Pseudomonadota</taxon>
        <taxon>Alphaproteobacteria</taxon>
        <taxon>Rhodobacterales</taxon>
        <taxon>Paracoccaceae</taxon>
        <taxon>Thermohalobaculum</taxon>
    </lineage>
</organism>
<feature type="region of interest" description="Disordered" evidence="3">
    <location>
        <begin position="228"/>
        <end position="256"/>
    </location>
</feature>
<dbReference type="SUPFAM" id="SSF53681">
    <property type="entry name" value="Aspartate/glutamate racemase"/>
    <property type="match status" value="2"/>
</dbReference>
<keyword evidence="2 4" id="KW-0413">Isomerase</keyword>
<reference evidence="4" key="1">
    <citation type="submission" date="2020-12" db="EMBL/GenBank/DDBJ databases">
        <title>Bacterial taxonomy.</title>
        <authorList>
            <person name="Pan X."/>
        </authorList>
    </citation>
    <scope>NUCLEOTIDE SEQUENCE</scope>
    <source>
        <strain evidence="4">M0105</strain>
    </source>
</reference>
<protein>
    <submittedName>
        <fullName evidence="4">Amino acid racemase</fullName>
        <ecNumber evidence="4">5.1.1.-</ecNumber>
    </submittedName>
</protein>
<dbReference type="InterPro" id="IPR015942">
    <property type="entry name" value="Asp/Glu/hydantoin_racemase"/>
</dbReference>
<sequence>MQQRPVIGILGGMGPEATVDLMARVIAATPAADDADHVHLLVDQNPQVPSRIKAVIEGTGESPAPVLAAMARGLEAAGSVALAMPCNTAHAYLAEIRAAVGVPVLDMLGLSAARLAAMPGVRRVGLLASTAVRMLGLYDRALDEAGLEPVFPARQEAVMELIRAVKRGQTGPAERAALAAVTEELRAETDAVLIACTELSVIAGAIAPGAPVLDAMDALAAEIVRLGAPGRQPAPPSEPGSDGPRAQSSGVILPSI</sequence>
<dbReference type="Pfam" id="PF01177">
    <property type="entry name" value="Asp_Glu_race"/>
    <property type="match status" value="1"/>
</dbReference>
<dbReference type="PANTHER" id="PTHR21198">
    <property type="entry name" value="GLUTAMATE RACEMASE"/>
    <property type="match status" value="1"/>
</dbReference>
<dbReference type="RefSeq" id="WP_200610894.1">
    <property type="nucleotide sequence ID" value="NZ_JAEHHL010000008.1"/>
</dbReference>
<dbReference type="EMBL" id="JAEHHL010000008">
    <property type="protein sequence ID" value="MBK0400296.1"/>
    <property type="molecule type" value="Genomic_DNA"/>
</dbReference>
<dbReference type="InterPro" id="IPR001920">
    <property type="entry name" value="Asp/Glu_race"/>
</dbReference>
<dbReference type="PROSITE" id="PS00923">
    <property type="entry name" value="ASP_GLU_RACEMASE_1"/>
    <property type="match status" value="1"/>
</dbReference>
<dbReference type="Proteomes" id="UP000655420">
    <property type="component" value="Unassembled WGS sequence"/>
</dbReference>
<evidence type="ECO:0000256" key="3">
    <source>
        <dbReference type="SAM" id="MobiDB-lite"/>
    </source>
</evidence>
<dbReference type="Gene3D" id="3.40.50.1860">
    <property type="match status" value="2"/>
</dbReference>